<dbReference type="EMBL" id="SPAZ01000142">
    <property type="protein sequence ID" value="TQE34049.1"/>
    <property type="molecule type" value="Genomic_DNA"/>
</dbReference>
<dbReference type="Gene3D" id="3.40.50.1460">
    <property type="match status" value="1"/>
</dbReference>
<accession>A0AAE8W2F5</accession>
<evidence type="ECO:0000313" key="3">
    <source>
        <dbReference type="Proteomes" id="UP000318720"/>
    </source>
</evidence>
<dbReference type="GO" id="GO:0004197">
    <property type="term" value="F:cysteine-type endopeptidase activity"/>
    <property type="evidence" value="ECO:0007669"/>
    <property type="project" value="InterPro"/>
</dbReference>
<name>A0AAE8W2F5_9ACTN</name>
<dbReference type="GO" id="GO:0006508">
    <property type="term" value="P:proteolysis"/>
    <property type="evidence" value="ECO:0007669"/>
    <property type="project" value="InterPro"/>
</dbReference>
<protein>
    <recommendedName>
        <fullName evidence="1">Peptidase C14 caspase domain-containing protein</fullName>
    </recommendedName>
</protein>
<dbReference type="RefSeq" id="WP_009330355.1">
    <property type="nucleotide sequence ID" value="NZ_JARAVC010000217.1"/>
</dbReference>
<dbReference type="AlphaFoldDB" id="A0AAE8W2F5"/>
<reference evidence="2 3" key="1">
    <citation type="submission" date="2019-03" db="EMBL/GenBank/DDBJ databases">
        <title>Comparative genomic analyses of the sweetpotato soil rot pathogen, Streptomyces ipomoeae.</title>
        <authorList>
            <person name="Ruschel Soares N."/>
            <person name="Badger J.H."/>
            <person name="Huguet-Tapia J.C."/>
            <person name="Clark C.A."/>
            <person name="Pettis G.S."/>
        </authorList>
    </citation>
    <scope>NUCLEOTIDE SEQUENCE [LARGE SCALE GENOMIC DNA]</scope>
    <source>
        <strain evidence="2 3">88-35</strain>
    </source>
</reference>
<dbReference type="Pfam" id="PF00656">
    <property type="entry name" value="Peptidase_C14"/>
    <property type="match status" value="1"/>
</dbReference>
<gene>
    <name evidence="2" type="ORF">Sipo8835_16150</name>
</gene>
<proteinExistence type="predicted"/>
<dbReference type="InterPro" id="IPR011600">
    <property type="entry name" value="Pept_C14_caspase"/>
</dbReference>
<organism evidence="2 3">
    <name type="scientific">Streptomyces ipomoeae</name>
    <dbReference type="NCBI Taxonomy" id="103232"/>
    <lineage>
        <taxon>Bacteria</taxon>
        <taxon>Bacillati</taxon>
        <taxon>Actinomycetota</taxon>
        <taxon>Actinomycetes</taxon>
        <taxon>Kitasatosporales</taxon>
        <taxon>Streptomycetaceae</taxon>
        <taxon>Streptomyces</taxon>
    </lineage>
</organism>
<dbReference type="Proteomes" id="UP000318720">
    <property type="component" value="Unassembled WGS sequence"/>
</dbReference>
<sequence>MNSTVPPRLSDPYDSRVVLVGTARYTDPDLPDLPAVENDLTSLRAAFTEGPWGLPPERCRVLLDEENPHVVEEALREAADDAGDTVIFYFAGHGSARTSFPNGLTPTFGSLTRTWRS</sequence>
<evidence type="ECO:0000313" key="2">
    <source>
        <dbReference type="EMBL" id="TQE34049.1"/>
    </source>
</evidence>
<comment type="caution">
    <text evidence="2">The sequence shown here is derived from an EMBL/GenBank/DDBJ whole genome shotgun (WGS) entry which is preliminary data.</text>
</comment>
<feature type="domain" description="Peptidase C14 caspase" evidence="1">
    <location>
        <begin position="17"/>
        <end position="96"/>
    </location>
</feature>
<evidence type="ECO:0000259" key="1">
    <source>
        <dbReference type="Pfam" id="PF00656"/>
    </source>
</evidence>